<protein>
    <submittedName>
        <fullName evidence="1">Uncharacterized protein</fullName>
    </submittedName>
</protein>
<accession>B2JXX3</accession>
<dbReference type="HOGENOM" id="CLU_2010989_0_0_4"/>
<reference evidence="2" key="1">
    <citation type="journal article" date="2014" name="Stand. Genomic Sci.">
        <title>Complete genome sequence of Burkholderia phymatum STM815(T), a broad host range and efficient nitrogen-fixing symbiont of Mimosa species.</title>
        <authorList>
            <person name="Moulin L."/>
            <person name="Klonowska A."/>
            <person name="Caroline B."/>
            <person name="Booth K."/>
            <person name="Vriezen J.A."/>
            <person name="Melkonian R."/>
            <person name="James E.K."/>
            <person name="Young J.P."/>
            <person name="Bena G."/>
            <person name="Hauser L."/>
            <person name="Land M."/>
            <person name="Kyrpides N."/>
            <person name="Bruce D."/>
            <person name="Chain P."/>
            <person name="Copeland A."/>
            <person name="Pitluck S."/>
            <person name="Woyke T."/>
            <person name="Lizotte-Waniewski M."/>
            <person name="Bristow J."/>
            <person name="Riley M."/>
        </authorList>
    </citation>
    <scope>NUCLEOTIDE SEQUENCE [LARGE SCALE GENOMIC DNA]</scope>
    <source>
        <strain evidence="2">DSM 17167 / CIP 108236 / LMG 21445 / STM815</strain>
        <plasmid evidence="2">Plasmid pBPHY02</plasmid>
    </source>
</reference>
<evidence type="ECO:0000313" key="1">
    <source>
        <dbReference type="EMBL" id="ACC76481.1"/>
    </source>
</evidence>
<dbReference type="KEGG" id="bph:Bphy_7546"/>
<gene>
    <name evidence="1" type="ordered locus">Bphy_7546</name>
</gene>
<evidence type="ECO:0000313" key="2">
    <source>
        <dbReference type="Proteomes" id="UP000001192"/>
    </source>
</evidence>
<proteinExistence type="predicted"/>
<keyword evidence="2" id="KW-1185">Reference proteome</keyword>
<name>B2JXX3_PARP8</name>
<dbReference type="AlphaFoldDB" id="B2JXX3"/>
<keyword evidence="1" id="KW-0614">Plasmid</keyword>
<dbReference type="Proteomes" id="UP000001192">
    <property type="component" value="Plasmid pBPHY02"/>
</dbReference>
<dbReference type="eggNOG" id="ENOG5030WMQ">
    <property type="taxonomic scope" value="Bacteria"/>
</dbReference>
<organism evidence="1 2">
    <name type="scientific">Paraburkholderia phymatum (strain DSM 17167 / CIP 108236 / LMG 21445 / STM815)</name>
    <name type="common">Burkholderia phymatum</name>
    <dbReference type="NCBI Taxonomy" id="391038"/>
    <lineage>
        <taxon>Bacteria</taxon>
        <taxon>Pseudomonadati</taxon>
        <taxon>Pseudomonadota</taxon>
        <taxon>Betaproteobacteria</taxon>
        <taxon>Burkholderiales</taxon>
        <taxon>Burkholderiaceae</taxon>
        <taxon>Paraburkholderia</taxon>
    </lineage>
</organism>
<sequence>MAAWQTCASPCNSQGAAVNDRAFIACRNVPMPLARRRAKPPDAKVVVAADPRTNCATLPARRVCAMEACFFVSSVRVLCTDPRFTDRPFFPQSPEYQFPDREVEGAGYMHDTQTTECEIACERHPRAT</sequence>
<geneLocation type="plasmid" evidence="1 2">
    <name>pBPHY02</name>
</geneLocation>
<dbReference type="EMBL" id="CP001046">
    <property type="protein sequence ID" value="ACC76481.1"/>
    <property type="molecule type" value="Genomic_DNA"/>
</dbReference>